<dbReference type="SMART" id="SM00185">
    <property type="entry name" value="ARM"/>
    <property type="match status" value="9"/>
</dbReference>
<dbReference type="GO" id="GO:0005634">
    <property type="term" value="C:nucleus"/>
    <property type="evidence" value="ECO:0007669"/>
    <property type="project" value="UniProtKB-SubCell"/>
</dbReference>
<dbReference type="GO" id="GO:0005737">
    <property type="term" value="C:cytoplasm"/>
    <property type="evidence" value="ECO:0007669"/>
    <property type="project" value="UniProtKB-SubCell"/>
</dbReference>
<comment type="subcellular location">
    <subcellularLocation>
        <location evidence="2">Cytoplasm</location>
    </subcellularLocation>
    <subcellularLocation>
        <location evidence="1">Nucleus</location>
    </subcellularLocation>
</comment>
<dbReference type="PROSITE" id="PS50077">
    <property type="entry name" value="HEAT_REPEAT"/>
    <property type="match status" value="1"/>
</dbReference>
<dbReference type="FunFam" id="1.25.10.10:FF:000061">
    <property type="entry name" value="armadillo repeat-containing protein 8 isoform X1"/>
    <property type="match status" value="1"/>
</dbReference>
<dbReference type="PANTHER" id="PTHR15651:SF7">
    <property type="entry name" value="ARMADILLO REPEAT-CONTAINING PROTEIN 8"/>
    <property type="match status" value="1"/>
</dbReference>
<evidence type="ECO:0000313" key="9">
    <source>
        <dbReference type="RefSeq" id="XP_033350230.1"/>
    </source>
</evidence>
<evidence type="ECO:0000256" key="3">
    <source>
        <dbReference type="ARBA" id="ARBA00013746"/>
    </source>
</evidence>
<dbReference type="GO" id="GO:0034657">
    <property type="term" value="C:GID complex"/>
    <property type="evidence" value="ECO:0007669"/>
    <property type="project" value="TreeGrafter"/>
</dbReference>
<evidence type="ECO:0000313" key="8">
    <source>
        <dbReference type="Proteomes" id="UP000504631"/>
    </source>
</evidence>
<dbReference type="FunFam" id="1.25.10.10:FF:000070">
    <property type="entry name" value="armadillo repeat-containing protein 8 isoform X1"/>
    <property type="match status" value="1"/>
</dbReference>
<keyword evidence="8" id="KW-1185">Reference proteome</keyword>
<evidence type="ECO:0000256" key="5">
    <source>
        <dbReference type="ARBA" id="ARBA00022737"/>
    </source>
</evidence>
<dbReference type="KEGG" id="bvk:117233775"/>
<dbReference type="GeneID" id="117233775"/>
<protein>
    <recommendedName>
        <fullName evidence="3">Armadillo repeat-containing protein 8</fullName>
    </recommendedName>
</protein>
<evidence type="ECO:0000256" key="2">
    <source>
        <dbReference type="ARBA" id="ARBA00004496"/>
    </source>
</evidence>
<dbReference type="InterPro" id="IPR000225">
    <property type="entry name" value="Armadillo"/>
</dbReference>
<keyword evidence="4" id="KW-0963">Cytoplasm</keyword>
<dbReference type="GO" id="GO:0043161">
    <property type="term" value="P:proteasome-mediated ubiquitin-dependent protein catabolic process"/>
    <property type="evidence" value="ECO:0007669"/>
    <property type="project" value="TreeGrafter"/>
</dbReference>
<keyword evidence="6" id="KW-0539">Nucleus</keyword>
<dbReference type="PANTHER" id="PTHR15651">
    <property type="entry name" value="ARMADILLO REPEAT-CONTAINING PROTEIN 8"/>
    <property type="match status" value="1"/>
</dbReference>
<dbReference type="InterPro" id="IPR038739">
    <property type="entry name" value="ARMC8/Vid28"/>
</dbReference>
<dbReference type="Proteomes" id="UP000504631">
    <property type="component" value="Unplaced"/>
</dbReference>
<organism evidence="8 9">
    <name type="scientific">Bombus vosnesenskii</name>
    <dbReference type="NCBI Taxonomy" id="207650"/>
    <lineage>
        <taxon>Eukaryota</taxon>
        <taxon>Metazoa</taxon>
        <taxon>Ecdysozoa</taxon>
        <taxon>Arthropoda</taxon>
        <taxon>Hexapoda</taxon>
        <taxon>Insecta</taxon>
        <taxon>Pterygota</taxon>
        <taxon>Neoptera</taxon>
        <taxon>Endopterygota</taxon>
        <taxon>Hymenoptera</taxon>
        <taxon>Apocrita</taxon>
        <taxon>Aculeata</taxon>
        <taxon>Apoidea</taxon>
        <taxon>Anthophila</taxon>
        <taxon>Apidae</taxon>
        <taxon>Bombus</taxon>
        <taxon>Pyrobombus</taxon>
    </lineage>
</organism>
<evidence type="ECO:0000256" key="7">
    <source>
        <dbReference type="PROSITE-ProRule" id="PRU00103"/>
    </source>
</evidence>
<evidence type="ECO:0000256" key="1">
    <source>
        <dbReference type="ARBA" id="ARBA00004123"/>
    </source>
</evidence>
<accession>A0A6J3KBT0</accession>
<gene>
    <name evidence="9" type="primary">LOC117233775</name>
</gene>
<evidence type="ECO:0000256" key="4">
    <source>
        <dbReference type="ARBA" id="ARBA00022490"/>
    </source>
</evidence>
<dbReference type="RefSeq" id="XP_033350230.1">
    <property type="nucleotide sequence ID" value="XM_033494339.1"/>
</dbReference>
<feature type="repeat" description="HEAT" evidence="7">
    <location>
        <begin position="55"/>
        <end position="95"/>
    </location>
</feature>
<sequence>MVSVMQPFMDVESSRSYIDELYSLDPQKCLEAIICLKNSVIGSNRQKGSVIAQGVVPRLLQLLGDTSDRIGDNIRLEAAVTLGSLAKGTDQHVLALIDLGVVPLLFQVILSTPITETPLEGKPKITDLLNEACLRCLRTVFQHPSAPVHSIYQDPALVPRLVSLANQSVTCQICVATILTTACKTTEEQSALAKGGAVETLAMQLDSPLPDVQSSALACLANMCYKNYGVCVTVASATTSNTPQGRLVPVALGQLMGREKSSLIQLEAARCVTYMHRTGVLVHKDPRIIYRALPCLVRLCHRDHPPRERVAAAETLAFLTEVNTELQRLASISNHLIPTLAELLRCHPHCKIVLAMAQLQDATLTQDMRQAAFRAFASLGANDEDIRKRIIETESLMEQVVAGLQDPGGSHVRLAAVRCLHSLSRSVQQLRTTFQDHAVWRPLMQLLHGADKGLEGRGESEVDLLTVASSTLCNLLLEFSPSKEPILESGGIELLCSLTKRCTPALRLNGIWALMNVAFQAEQQVKLQILQCLGTDQIFCLLADQDIPVLMKTLGLLRNLLSTKAHIDRIMGEHAAHVMQAVILVLEDPRHPADVKEQALCILANVADGNRAKDHIMANEDVLKKLMDYMMHSNVKLQIAAVFCVCNLVWREEPGAAQRQARLKELGFYRILQQLRHSKDLQLFDKYVKQSLNLPFYLCLKMIFKCPCKL</sequence>
<proteinExistence type="predicted"/>
<dbReference type="InterPro" id="IPR016024">
    <property type="entry name" value="ARM-type_fold"/>
</dbReference>
<name>A0A6J3KBT0_9HYME</name>
<dbReference type="InterPro" id="IPR011989">
    <property type="entry name" value="ARM-like"/>
</dbReference>
<dbReference type="InterPro" id="IPR021133">
    <property type="entry name" value="HEAT_type_2"/>
</dbReference>
<keyword evidence="5" id="KW-0677">Repeat</keyword>
<reference evidence="9" key="1">
    <citation type="submission" date="2025-08" db="UniProtKB">
        <authorList>
            <consortium name="RefSeq"/>
        </authorList>
    </citation>
    <scope>IDENTIFICATION</scope>
    <source>
        <tissue evidence="9">Muscle</tissue>
    </source>
</reference>
<dbReference type="SUPFAM" id="SSF48371">
    <property type="entry name" value="ARM repeat"/>
    <property type="match status" value="1"/>
</dbReference>
<dbReference type="Gene3D" id="1.25.10.10">
    <property type="entry name" value="Leucine-rich Repeat Variant"/>
    <property type="match status" value="2"/>
</dbReference>
<dbReference type="AlphaFoldDB" id="A0A6J3KBT0"/>
<evidence type="ECO:0000256" key="6">
    <source>
        <dbReference type="ARBA" id="ARBA00023242"/>
    </source>
</evidence>